<evidence type="ECO:0000313" key="3">
    <source>
        <dbReference type="Proteomes" id="UP000318050"/>
    </source>
</evidence>
<dbReference type="AlphaFoldDB" id="A0A560II65"/>
<evidence type="ECO:0000259" key="1">
    <source>
        <dbReference type="Pfam" id="PF10124"/>
    </source>
</evidence>
<evidence type="ECO:0000313" key="2">
    <source>
        <dbReference type="EMBL" id="TWB58686.1"/>
    </source>
</evidence>
<gene>
    <name evidence="2" type="ORF">FBZ92_109179</name>
</gene>
<protein>
    <submittedName>
        <fullName evidence="2">Phage major head subunit gpT-like protein</fullName>
    </submittedName>
</protein>
<dbReference type="EMBL" id="VITT01000009">
    <property type="protein sequence ID" value="TWB58686.1"/>
    <property type="molecule type" value="Genomic_DNA"/>
</dbReference>
<proteinExistence type="predicted"/>
<feature type="domain" description="Bacteriophage Mu GpT" evidence="1">
    <location>
        <begin position="9"/>
        <end position="292"/>
    </location>
</feature>
<organism evidence="2 3">
    <name type="scientific">Nitrospirillum amazonense</name>
    <dbReference type="NCBI Taxonomy" id="28077"/>
    <lineage>
        <taxon>Bacteria</taxon>
        <taxon>Pseudomonadati</taxon>
        <taxon>Pseudomonadota</taxon>
        <taxon>Alphaproteobacteria</taxon>
        <taxon>Rhodospirillales</taxon>
        <taxon>Azospirillaceae</taxon>
        <taxon>Nitrospirillum</taxon>
    </lineage>
</organism>
<reference evidence="2 3" key="1">
    <citation type="submission" date="2019-06" db="EMBL/GenBank/DDBJ databases">
        <title>Genomic Encyclopedia of Type Strains, Phase IV (KMG-V): Genome sequencing to study the core and pangenomes of soil and plant-associated prokaryotes.</title>
        <authorList>
            <person name="Whitman W."/>
        </authorList>
    </citation>
    <scope>NUCLEOTIDE SEQUENCE [LARGE SCALE GENOMIC DNA]</scope>
    <source>
        <strain evidence="2 3">BR 11140</strain>
    </source>
</reference>
<dbReference type="InterPro" id="IPR018774">
    <property type="entry name" value="Phage_Mu_GpT"/>
</dbReference>
<dbReference type="Proteomes" id="UP000318050">
    <property type="component" value="Unassembled WGS sequence"/>
</dbReference>
<dbReference type="OrthoDB" id="9804833at2"/>
<accession>A0A560II65</accession>
<dbReference type="Pfam" id="PF10124">
    <property type="entry name" value="Mu-like_gpT"/>
    <property type="match status" value="1"/>
</dbReference>
<comment type="caution">
    <text evidence="2">The sequence shown here is derived from an EMBL/GenBank/DDBJ whole genome shotgun (WGS) entry which is preliminary data.</text>
</comment>
<sequence>MIIDQTNLDAAFLAFKMLFQGALTASPTTYSRIVTEVSSSTKEEKYPWLGTTTRFREWVGARRIQNLQTHGFTIVNKKFENTIGIKRDEFEDDSYGIYSPIIQQMGQDSANHPDILVYNLLKAGDSTPCYDGQNFFDTDHPGFDANGADISVSNYQAGSGPAWVVMDVSKVVKPIILQKRRPYNFVARTKPDDPRVFDMDEYLYGVDARLNVGFGLWQFAFMSKAPLTADNYKAARAAMGSLRGENGDSIGVMPNLLIVPPSLEGDANTLLKADYISATSNVWKGTAEMLVSSRFA</sequence>
<name>A0A560II65_9PROT</name>